<evidence type="ECO:0000313" key="6">
    <source>
        <dbReference type="RefSeq" id="XP_004512635.1"/>
    </source>
</evidence>
<feature type="repeat" description="PPR" evidence="3">
    <location>
        <begin position="208"/>
        <end position="242"/>
    </location>
</feature>
<dbReference type="PaxDb" id="3827-XP_004512635.1"/>
<dbReference type="OrthoDB" id="185373at2759"/>
<dbReference type="InterPro" id="IPR050667">
    <property type="entry name" value="PPR-containing_protein"/>
</dbReference>
<dbReference type="InterPro" id="IPR057027">
    <property type="entry name" value="TPR_mt"/>
</dbReference>
<organism evidence="5 6">
    <name type="scientific">Cicer arietinum</name>
    <name type="common">Chickpea</name>
    <name type="synonym">Garbanzo</name>
    <dbReference type="NCBI Taxonomy" id="3827"/>
    <lineage>
        <taxon>Eukaryota</taxon>
        <taxon>Viridiplantae</taxon>
        <taxon>Streptophyta</taxon>
        <taxon>Embryophyta</taxon>
        <taxon>Tracheophyta</taxon>
        <taxon>Spermatophyta</taxon>
        <taxon>Magnoliopsida</taxon>
        <taxon>eudicotyledons</taxon>
        <taxon>Gunneridae</taxon>
        <taxon>Pentapetalae</taxon>
        <taxon>rosids</taxon>
        <taxon>fabids</taxon>
        <taxon>Fabales</taxon>
        <taxon>Fabaceae</taxon>
        <taxon>Papilionoideae</taxon>
        <taxon>50 kb inversion clade</taxon>
        <taxon>NPAAA clade</taxon>
        <taxon>Hologalegina</taxon>
        <taxon>IRL clade</taxon>
        <taxon>Cicereae</taxon>
        <taxon>Cicer</taxon>
    </lineage>
</organism>
<dbReference type="Gene3D" id="1.25.40.10">
    <property type="entry name" value="Tetratricopeptide repeat domain"/>
    <property type="match status" value="1"/>
</dbReference>
<dbReference type="GeneID" id="101507157"/>
<dbReference type="RefSeq" id="XP_004512635.1">
    <property type="nucleotide sequence ID" value="XM_004512578.3"/>
</dbReference>
<gene>
    <name evidence="6" type="primary">LOC101507157</name>
</gene>
<dbReference type="AlphaFoldDB" id="A0A1S2Z035"/>
<keyword evidence="5" id="KW-1185">Reference proteome</keyword>
<accession>A0A1S2Z035</accession>
<evidence type="ECO:0000259" key="4">
    <source>
        <dbReference type="Pfam" id="PF23276"/>
    </source>
</evidence>
<dbReference type="PROSITE" id="PS51375">
    <property type="entry name" value="PPR"/>
    <property type="match status" value="2"/>
</dbReference>
<sequence length="336" mass="37946">MSFLRKHFNISFNSLSTLRGFTTLTSKPFPDNPTATYYDNVAADVANSGDFDSLRDLLNKRIQDGFFNTKRTFSFITNTNFSPSFLNDVVTTLSHLNPGFTRRNAFDSLVTRLCKLRRVDDALHVIESMSRVGDCNLSPCTFHPILNLLTREKSLDHAQRVVESMTRLGVPLDLAGHNFFLTAHCFIGDVNAAVGVLEKMEEKGFCPDARTYDALVLGACRKGKVDCAMVVVRRMVDDGVPMLYSTHMHVIEGLLKMNCFEEAMKYVRCFSGKDKALDCELFGCLGSKLVGFNRVKEAMFVLGEMEKRGLLMGYKLKNFYEMNLREENDGKLLKEL</sequence>
<evidence type="ECO:0000256" key="1">
    <source>
        <dbReference type="ARBA" id="ARBA00007626"/>
    </source>
</evidence>
<dbReference type="eggNOG" id="KOG4197">
    <property type="taxonomic scope" value="Eukaryota"/>
</dbReference>
<dbReference type="Pfam" id="PF23276">
    <property type="entry name" value="TPR_24"/>
    <property type="match status" value="1"/>
</dbReference>
<reference evidence="6" key="2">
    <citation type="submission" date="2025-08" db="UniProtKB">
        <authorList>
            <consortium name="RefSeq"/>
        </authorList>
    </citation>
    <scope>IDENTIFICATION</scope>
    <source>
        <tissue evidence="6">Etiolated seedlings</tissue>
    </source>
</reference>
<dbReference type="STRING" id="3827.A0A1S2Z035"/>
<name>A0A1S2Z035_CICAR</name>
<feature type="repeat" description="PPR" evidence="3">
    <location>
        <begin position="173"/>
        <end position="207"/>
    </location>
</feature>
<evidence type="ECO:0000256" key="3">
    <source>
        <dbReference type="PROSITE-ProRule" id="PRU00708"/>
    </source>
</evidence>
<comment type="similarity">
    <text evidence="1">Belongs to the PPR family. P subfamily.</text>
</comment>
<dbReference type="KEGG" id="cam:101507157"/>
<reference evidence="5" key="1">
    <citation type="journal article" date="2013" name="Nat. Biotechnol.">
        <title>Draft genome sequence of chickpea (Cicer arietinum) provides a resource for trait improvement.</title>
        <authorList>
            <person name="Varshney R.K."/>
            <person name="Song C."/>
            <person name="Saxena R.K."/>
            <person name="Azam S."/>
            <person name="Yu S."/>
            <person name="Sharpe A.G."/>
            <person name="Cannon S."/>
            <person name="Baek J."/>
            <person name="Rosen B.D."/>
            <person name="Tar'an B."/>
            <person name="Millan T."/>
            <person name="Zhang X."/>
            <person name="Ramsay L.D."/>
            <person name="Iwata A."/>
            <person name="Wang Y."/>
            <person name="Nelson W."/>
            <person name="Farmer A.D."/>
            <person name="Gaur P.M."/>
            <person name="Soderlund C."/>
            <person name="Penmetsa R.V."/>
            <person name="Xu C."/>
            <person name="Bharti A.K."/>
            <person name="He W."/>
            <person name="Winter P."/>
            <person name="Zhao S."/>
            <person name="Hane J.K."/>
            <person name="Carrasquilla-Garcia N."/>
            <person name="Condie J.A."/>
            <person name="Upadhyaya H.D."/>
            <person name="Luo M.C."/>
            <person name="Thudi M."/>
            <person name="Gowda C.L."/>
            <person name="Singh N.P."/>
            <person name="Lichtenzveig J."/>
            <person name="Gali K.K."/>
            <person name="Rubio J."/>
            <person name="Nadarajan N."/>
            <person name="Dolezel J."/>
            <person name="Bansal K.C."/>
            <person name="Xu X."/>
            <person name="Edwards D."/>
            <person name="Zhang G."/>
            <person name="Kahl G."/>
            <person name="Gil J."/>
            <person name="Singh K.B."/>
            <person name="Datta S.K."/>
            <person name="Jackson S.A."/>
            <person name="Wang J."/>
            <person name="Cook D.R."/>
        </authorList>
    </citation>
    <scope>NUCLEOTIDE SEQUENCE [LARGE SCALE GENOMIC DNA]</scope>
    <source>
        <strain evidence="5">cv. CDC Frontier</strain>
    </source>
</reference>
<dbReference type="Proteomes" id="UP000087171">
    <property type="component" value="Chromosome Ca8"/>
</dbReference>
<protein>
    <submittedName>
        <fullName evidence="6">Pentatricopeptide repeat-containing protein At2g40240, mitochondrial-like</fullName>
    </submittedName>
</protein>
<dbReference type="NCBIfam" id="TIGR00756">
    <property type="entry name" value="PPR"/>
    <property type="match status" value="1"/>
</dbReference>
<dbReference type="InterPro" id="IPR002885">
    <property type="entry name" value="PPR_rpt"/>
</dbReference>
<feature type="domain" description="Pentatricopeptide repeat-containing protein-mitochondrial" evidence="4">
    <location>
        <begin position="89"/>
        <end position="198"/>
    </location>
</feature>
<dbReference type="Pfam" id="PF12854">
    <property type="entry name" value="PPR_1"/>
    <property type="match status" value="1"/>
</dbReference>
<proteinExistence type="inferred from homology"/>
<keyword evidence="2" id="KW-0677">Repeat</keyword>
<dbReference type="PANTHER" id="PTHR47939">
    <property type="entry name" value="MEMBRANE-ASSOCIATED SALT-INDUCIBLE PROTEIN-LIKE"/>
    <property type="match status" value="1"/>
</dbReference>
<evidence type="ECO:0000313" key="5">
    <source>
        <dbReference type="Proteomes" id="UP000087171"/>
    </source>
</evidence>
<dbReference type="PANTHER" id="PTHR47939:SF13">
    <property type="entry name" value="OS03G0201400 PROTEIN"/>
    <property type="match status" value="1"/>
</dbReference>
<dbReference type="InterPro" id="IPR011990">
    <property type="entry name" value="TPR-like_helical_dom_sf"/>
</dbReference>
<evidence type="ECO:0000256" key="2">
    <source>
        <dbReference type="ARBA" id="ARBA00022737"/>
    </source>
</evidence>